<sequence>MANNQRLAYSIISFLRDQLTSGDLSSDAQESLEVAIQCLETAFGVSLEDKTLAVTQTLPEIFAAATLTDAPQVTVNTPEPPKEEDITEAERLKTEGKCQIVKINTAAALSKLGNYAGAVQDCEQAISIDPNYSKAYGRMGLALSSLNKHAEAVIYYKKALELDPENESYKSNLKIAEQKIKELPSPQGCGSETRDLHHQSEGCRFKSHKRLKCSFGPLRDLTASNGLEKEANNVNFNSTEMPGTELKETPKSTNGEVLRPDSLHLENLDLKLWTSQGDGEVKLRIRESGHAAKSPITVHQLLTRAVDKFGDYVALAAKEGEQWNTLTYKEYYQQCRAAAKSFLKLGLQRFHGVGILGFNSPEWFIADIGSILAGGFAVGIYTTNSADACQYVAENCHANIIVVENHKQLTKILQIQDRLPHLKAIIQYKETLKEKKPNLYTWAEFMEVGKDVPDKELDTVINSQKPNQCCTLIYTSGTTGNPKGVMLSHDNITWTAYATGKMVQLRDAPDMQETVISYLPLSHIAAQMIDLWLPIQHGASTYFAQPDALKGSLANTLKEVRPTAFMGVPRVWEKMQEKMKSVGAKSTTVRRKVAAWAKDVGLQTNLSRMNGSSSLTLNYRLAKKLVFKKVRKALGLDRCTKCYTGAAPITRDTLEFFLSLDIPVYELYGMSESTGPHTISVPSAFRLTSCGKEIPGCDTKILNPDNEGVGEVCFWGRHVFMGYLNMEEKTMESLDEEGWLHSGDLGKHDEDGFLFITGRIKELIITAGGENIPPVPIEDSVKEMLPFISNAMLIGDRRKFLSMLLTLKSNVNPDTGDPEDDLAPEAIEFCRNMGSSATKVSDIVGGKDKAMYAAIHEGITQVNEQATSNAQKIQKWLLLEKDFSMPGGELGPTMKLKRPVVMKMYKDQIENFYKDVVTPVTPENPLPVK</sequence>
<comment type="catalytic activity">
    <reaction evidence="14">
        <text>a long-chain fatty acid + ATP + CoA = a long-chain fatty acyl-CoA + AMP + diphosphate</text>
        <dbReference type="Rhea" id="RHEA:15421"/>
        <dbReference type="ChEBI" id="CHEBI:30616"/>
        <dbReference type="ChEBI" id="CHEBI:33019"/>
        <dbReference type="ChEBI" id="CHEBI:57287"/>
        <dbReference type="ChEBI" id="CHEBI:57560"/>
        <dbReference type="ChEBI" id="CHEBI:83139"/>
        <dbReference type="ChEBI" id="CHEBI:456215"/>
        <dbReference type="EC" id="6.2.1.3"/>
    </reaction>
    <physiologicalReaction direction="left-to-right" evidence="14">
        <dbReference type="Rhea" id="RHEA:15422"/>
    </physiologicalReaction>
</comment>
<evidence type="ECO:0000256" key="8">
    <source>
        <dbReference type="ARBA" id="ARBA00022803"/>
    </source>
</evidence>
<comment type="catalytic activity">
    <reaction evidence="15">
        <text>(5Z,8Z,11Z,14Z)-eicosatetraenoate + ATP + CoA = (5Z,8Z,11Z,14Z)-eicosatetraenoyl-CoA + AMP + diphosphate</text>
        <dbReference type="Rhea" id="RHEA:19713"/>
        <dbReference type="ChEBI" id="CHEBI:30616"/>
        <dbReference type="ChEBI" id="CHEBI:32395"/>
        <dbReference type="ChEBI" id="CHEBI:33019"/>
        <dbReference type="ChEBI" id="CHEBI:57287"/>
        <dbReference type="ChEBI" id="CHEBI:57368"/>
        <dbReference type="ChEBI" id="CHEBI:456215"/>
        <dbReference type="EC" id="6.2.1.15"/>
    </reaction>
    <physiologicalReaction direction="left-to-right" evidence="15">
        <dbReference type="Rhea" id="RHEA:19714"/>
    </physiologicalReaction>
</comment>
<comment type="catalytic activity">
    <reaction evidence="19">
        <text>(9Z)-octadecenoate + ATP + CoA = (9Z)-octadecenoyl-CoA + AMP + diphosphate</text>
        <dbReference type="Rhea" id="RHEA:33607"/>
        <dbReference type="ChEBI" id="CHEBI:30616"/>
        <dbReference type="ChEBI" id="CHEBI:30823"/>
        <dbReference type="ChEBI" id="CHEBI:33019"/>
        <dbReference type="ChEBI" id="CHEBI:57287"/>
        <dbReference type="ChEBI" id="CHEBI:57387"/>
        <dbReference type="ChEBI" id="CHEBI:456215"/>
    </reaction>
    <physiologicalReaction direction="left-to-right" evidence="19">
        <dbReference type="Rhea" id="RHEA:33608"/>
    </physiologicalReaction>
</comment>
<dbReference type="PANTHER" id="PTHR43272:SF101">
    <property type="entry name" value="ACYL-COA SYNTHETASE BUBBLEGUM FAMILY MEMBER 2-RELATED"/>
    <property type="match status" value="1"/>
</dbReference>
<feature type="region of interest" description="Disordered" evidence="27">
    <location>
        <begin position="235"/>
        <end position="256"/>
    </location>
</feature>
<evidence type="ECO:0000256" key="7">
    <source>
        <dbReference type="ARBA" id="ARBA00022741"/>
    </source>
</evidence>
<dbReference type="EMBL" id="JAATIS010003638">
    <property type="protein sequence ID" value="KAG2464091.1"/>
    <property type="molecule type" value="Genomic_DNA"/>
</dbReference>
<name>A0A8X7X9T8_POLSE</name>
<evidence type="ECO:0000256" key="19">
    <source>
        <dbReference type="ARBA" id="ARBA00036043"/>
    </source>
</evidence>
<evidence type="ECO:0000256" key="22">
    <source>
        <dbReference type="ARBA" id="ARBA00042118"/>
    </source>
</evidence>
<dbReference type="Gene3D" id="1.20.5.420">
    <property type="entry name" value="Immunoglobulin FC, subunit C"/>
    <property type="match status" value="1"/>
</dbReference>
<dbReference type="Pfam" id="PF00501">
    <property type="entry name" value="AMP-binding"/>
    <property type="match status" value="1"/>
</dbReference>
<dbReference type="AlphaFoldDB" id="A0A8X7X9T8"/>
<evidence type="ECO:0000256" key="26">
    <source>
        <dbReference type="PROSITE-ProRule" id="PRU00339"/>
    </source>
</evidence>
<keyword evidence="11" id="KW-0007">Acetylation</keyword>
<accession>A0A8X7X9T8</accession>
<comment type="similarity">
    <text evidence="20">Belongs to the ATP-dependent AMP-binding enzyme family. Bubblegum subfamily.</text>
</comment>
<dbReference type="InterPro" id="IPR011990">
    <property type="entry name" value="TPR-like_helical_dom_sf"/>
</dbReference>
<comment type="catalytic activity">
    <reaction evidence="18">
        <text>(9Z,12Z)-octadecadienoate + ATP + CoA = (9Z,12Z)-octadecadienoyl-CoA + AMP + diphosphate</text>
        <dbReference type="Rhea" id="RHEA:33651"/>
        <dbReference type="ChEBI" id="CHEBI:30245"/>
        <dbReference type="ChEBI" id="CHEBI:30616"/>
        <dbReference type="ChEBI" id="CHEBI:33019"/>
        <dbReference type="ChEBI" id="CHEBI:57287"/>
        <dbReference type="ChEBI" id="CHEBI:57383"/>
        <dbReference type="ChEBI" id="CHEBI:456215"/>
    </reaction>
    <physiologicalReaction direction="left-to-right" evidence="18">
        <dbReference type="Rhea" id="RHEA:33652"/>
    </physiologicalReaction>
</comment>
<evidence type="ECO:0000256" key="25">
    <source>
        <dbReference type="ARBA" id="ARBA00049139"/>
    </source>
</evidence>
<feature type="domain" description="SGTA homodimerisation" evidence="29">
    <location>
        <begin position="3"/>
        <end position="63"/>
    </location>
</feature>
<keyword evidence="6" id="KW-0677">Repeat</keyword>
<dbReference type="Pfam" id="PF13181">
    <property type="entry name" value="TPR_8"/>
    <property type="match status" value="1"/>
</dbReference>
<evidence type="ECO:0000256" key="4">
    <source>
        <dbReference type="ARBA" id="ARBA00022553"/>
    </source>
</evidence>
<feature type="repeat" description="TPR" evidence="26">
    <location>
        <begin position="133"/>
        <end position="166"/>
    </location>
</feature>
<evidence type="ECO:0000256" key="12">
    <source>
        <dbReference type="ARBA" id="ARBA00023098"/>
    </source>
</evidence>
<evidence type="ECO:0000256" key="2">
    <source>
        <dbReference type="ARBA" id="ARBA00008175"/>
    </source>
</evidence>
<dbReference type="InterPro" id="IPR020845">
    <property type="entry name" value="AMP-binding_CS"/>
</dbReference>
<feature type="domain" description="AMP-dependent synthetase/ligase" evidence="28">
    <location>
        <begin position="303"/>
        <end position="724"/>
    </location>
</feature>
<evidence type="ECO:0000256" key="10">
    <source>
        <dbReference type="ARBA" id="ARBA00022840"/>
    </source>
</evidence>
<dbReference type="GO" id="GO:0016020">
    <property type="term" value="C:membrane"/>
    <property type="evidence" value="ECO:0007669"/>
    <property type="project" value="TreeGrafter"/>
</dbReference>
<dbReference type="InterPro" id="IPR042099">
    <property type="entry name" value="ANL_N_sf"/>
</dbReference>
<dbReference type="SUPFAM" id="SSF48452">
    <property type="entry name" value="TPR-like"/>
    <property type="match status" value="1"/>
</dbReference>
<dbReference type="Gene3D" id="1.25.40.10">
    <property type="entry name" value="Tetratricopeptide repeat domain"/>
    <property type="match status" value="1"/>
</dbReference>
<evidence type="ECO:0000256" key="23">
    <source>
        <dbReference type="ARBA" id="ARBA00043192"/>
    </source>
</evidence>
<evidence type="ECO:0000256" key="3">
    <source>
        <dbReference type="ARBA" id="ARBA00022490"/>
    </source>
</evidence>
<evidence type="ECO:0000256" key="14">
    <source>
        <dbReference type="ARBA" id="ARBA00024484"/>
    </source>
</evidence>
<keyword evidence="9" id="KW-0276">Fatty acid metabolism</keyword>
<evidence type="ECO:0000256" key="13">
    <source>
        <dbReference type="ARBA" id="ARBA00023186"/>
    </source>
</evidence>
<dbReference type="Pfam" id="PF00515">
    <property type="entry name" value="TPR_1"/>
    <property type="match status" value="1"/>
</dbReference>
<dbReference type="Gene3D" id="3.40.50.12780">
    <property type="entry name" value="N-terminal domain of ligase-like"/>
    <property type="match status" value="2"/>
</dbReference>
<dbReference type="Pfam" id="PF16546">
    <property type="entry name" value="SGTA_dimer"/>
    <property type="match status" value="1"/>
</dbReference>
<dbReference type="EC" id="6.2.1.15" evidence="16"/>
<evidence type="ECO:0000256" key="18">
    <source>
        <dbReference type="ARBA" id="ARBA00035848"/>
    </source>
</evidence>
<dbReference type="InterPro" id="IPR019734">
    <property type="entry name" value="TPR_rpt"/>
</dbReference>
<reference evidence="30 31" key="1">
    <citation type="journal article" date="2021" name="Cell">
        <title>Tracing the genetic footprints of vertebrate landing in non-teleost ray-finned fishes.</title>
        <authorList>
            <person name="Bi X."/>
            <person name="Wang K."/>
            <person name="Yang L."/>
            <person name="Pan H."/>
            <person name="Jiang H."/>
            <person name="Wei Q."/>
            <person name="Fang M."/>
            <person name="Yu H."/>
            <person name="Zhu C."/>
            <person name="Cai Y."/>
            <person name="He Y."/>
            <person name="Gan X."/>
            <person name="Zeng H."/>
            <person name="Yu D."/>
            <person name="Zhu Y."/>
            <person name="Jiang H."/>
            <person name="Qiu Q."/>
            <person name="Yang H."/>
            <person name="Zhang Y.E."/>
            <person name="Wang W."/>
            <person name="Zhu M."/>
            <person name="He S."/>
            <person name="Zhang G."/>
        </authorList>
    </citation>
    <scope>NUCLEOTIDE SEQUENCE [LARGE SCALE GENOMIC DNA]</scope>
    <source>
        <strain evidence="30">Bchr_013</strain>
    </source>
</reference>
<organism evidence="30 31">
    <name type="scientific">Polypterus senegalus</name>
    <name type="common">Senegal bichir</name>
    <dbReference type="NCBI Taxonomy" id="55291"/>
    <lineage>
        <taxon>Eukaryota</taxon>
        <taxon>Metazoa</taxon>
        <taxon>Chordata</taxon>
        <taxon>Craniata</taxon>
        <taxon>Vertebrata</taxon>
        <taxon>Euteleostomi</taxon>
        <taxon>Actinopterygii</taxon>
        <taxon>Polypteriformes</taxon>
        <taxon>Polypteridae</taxon>
        <taxon>Polypterus</taxon>
    </lineage>
</organism>
<feature type="non-terminal residue" evidence="30">
    <location>
        <position position="929"/>
    </location>
</feature>
<keyword evidence="10" id="KW-0067">ATP-binding</keyword>
<keyword evidence="13" id="KW-0143">Chaperone</keyword>
<keyword evidence="7" id="KW-0547">Nucleotide-binding</keyword>
<dbReference type="PROSITE" id="PS50005">
    <property type="entry name" value="TPR"/>
    <property type="match status" value="1"/>
</dbReference>
<evidence type="ECO:0000256" key="21">
    <source>
        <dbReference type="ARBA" id="ARBA00040479"/>
    </source>
</evidence>
<dbReference type="GO" id="GO:0005783">
    <property type="term" value="C:endoplasmic reticulum"/>
    <property type="evidence" value="ECO:0007669"/>
    <property type="project" value="TreeGrafter"/>
</dbReference>
<dbReference type="PROSITE" id="PS00455">
    <property type="entry name" value="AMP_BINDING"/>
    <property type="match status" value="1"/>
</dbReference>
<feature type="non-terminal residue" evidence="30">
    <location>
        <position position="1"/>
    </location>
</feature>
<comment type="catalytic activity">
    <reaction evidence="25">
        <text>hexadecanoate + ATP + CoA = hexadecanoyl-CoA + AMP + diphosphate</text>
        <dbReference type="Rhea" id="RHEA:30751"/>
        <dbReference type="ChEBI" id="CHEBI:7896"/>
        <dbReference type="ChEBI" id="CHEBI:30616"/>
        <dbReference type="ChEBI" id="CHEBI:33019"/>
        <dbReference type="ChEBI" id="CHEBI:57287"/>
        <dbReference type="ChEBI" id="CHEBI:57379"/>
        <dbReference type="ChEBI" id="CHEBI:456215"/>
    </reaction>
    <physiologicalReaction direction="left-to-right" evidence="25">
        <dbReference type="Rhea" id="RHEA:30752"/>
    </physiologicalReaction>
</comment>
<evidence type="ECO:0000256" key="16">
    <source>
        <dbReference type="ARBA" id="ARBA00026113"/>
    </source>
</evidence>
<proteinExistence type="inferred from homology"/>
<keyword evidence="12" id="KW-0443">Lipid metabolism</keyword>
<dbReference type="CDD" id="cd05933">
    <property type="entry name" value="ACSBG_like"/>
    <property type="match status" value="1"/>
</dbReference>
<comment type="catalytic activity">
    <reaction evidence="24">
        <text>tetracosanoate + ATP + CoA = tetracosanoyl-CoA + AMP + diphosphate</text>
        <dbReference type="Rhea" id="RHEA:33639"/>
        <dbReference type="ChEBI" id="CHEBI:30616"/>
        <dbReference type="ChEBI" id="CHEBI:31014"/>
        <dbReference type="ChEBI" id="CHEBI:33019"/>
        <dbReference type="ChEBI" id="CHEBI:57287"/>
        <dbReference type="ChEBI" id="CHEBI:65052"/>
        <dbReference type="ChEBI" id="CHEBI:456215"/>
    </reaction>
    <physiologicalReaction direction="left-to-right" evidence="24">
        <dbReference type="Rhea" id="RHEA:33640"/>
    </physiologicalReaction>
</comment>
<keyword evidence="8 26" id="KW-0802">TPR repeat</keyword>
<dbReference type="SMART" id="SM00028">
    <property type="entry name" value="TPR"/>
    <property type="match status" value="2"/>
</dbReference>
<comment type="similarity">
    <text evidence="2">Belongs to the SGT family.</text>
</comment>
<comment type="caution">
    <text evidence="30">The sequence shown here is derived from an EMBL/GenBank/DDBJ whole genome shotgun (WGS) entry which is preliminary data.</text>
</comment>
<evidence type="ECO:0000313" key="31">
    <source>
        <dbReference type="Proteomes" id="UP000886611"/>
    </source>
</evidence>
<dbReference type="Proteomes" id="UP000886611">
    <property type="component" value="Unassembled WGS sequence"/>
</dbReference>
<keyword evidence="31" id="KW-1185">Reference proteome</keyword>
<dbReference type="FunFam" id="1.20.5.420:FF:000002">
    <property type="entry name" value="Small glutamine-rich tetratricopeptide repeat-containing protein alpha"/>
    <property type="match status" value="1"/>
</dbReference>
<comment type="subcellular location">
    <subcellularLocation>
        <location evidence="1">Cytoplasm</location>
    </subcellularLocation>
</comment>
<dbReference type="InterPro" id="IPR000873">
    <property type="entry name" value="AMP-dep_synth/lig_dom"/>
</dbReference>
<dbReference type="PROSITE" id="PS50293">
    <property type="entry name" value="TPR_REGION"/>
    <property type="match status" value="1"/>
</dbReference>
<keyword evidence="4" id="KW-0597">Phosphoprotein</keyword>
<dbReference type="EC" id="6.2.1.3" evidence="17"/>
<dbReference type="PANTHER" id="PTHR43272">
    <property type="entry name" value="LONG-CHAIN-FATTY-ACID--COA LIGASE"/>
    <property type="match status" value="1"/>
</dbReference>
<dbReference type="SUPFAM" id="SSF56801">
    <property type="entry name" value="Acetyl-CoA synthetase-like"/>
    <property type="match status" value="1"/>
</dbReference>
<evidence type="ECO:0000256" key="20">
    <source>
        <dbReference type="ARBA" id="ARBA00038034"/>
    </source>
</evidence>
<evidence type="ECO:0000256" key="9">
    <source>
        <dbReference type="ARBA" id="ARBA00022832"/>
    </source>
</evidence>
<dbReference type="GO" id="GO:0047676">
    <property type="term" value="F:arachidonate-CoA ligase activity"/>
    <property type="evidence" value="ECO:0007669"/>
    <property type="project" value="UniProtKB-EC"/>
</dbReference>
<keyword evidence="3" id="KW-0963">Cytoplasm</keyword>
<dbReference type="InterPro" id="IPR032374">
    <property type="entry name" value="SGTA_dimer"/>
</dbReference>
<evidence type="ECO:0000256" key="11">
    <source>
        <dbReference type="ARBA" id="ARBA00022990"/>
    </source>
</evidence>
<dbReference type="Pfam" id="PF23562">
    <property type="entry name" value="AMP-binding_C_3"/>
    <property type="match status" value="1"/>
</dbReference>
<evidence type="ECO:0000256" key="5">
    <source>
        <dbReference type="ARBA" id="ARBA00022598"/>
    </source>
</evidence>
<evidence type="ECO:0000259" key="28">
    <source>
        <dbReference type="Pfam" id="PF00501"/>
    </source>
</evidence>
<evidence type="ECO:0000256" key="27">
    <source>
        <dbReference type="SAM" id="MobiDB-lite"/>
    </source>
</evidence>
<keyword evidence="5 30" id="KW-0436">Ligase</keyword>
<protein>
    <recommendedName>
        <fullName evidence="21">Long-chain-fatty-acid--CoA ligase ACSBG2</fullName>
        <ecNumber evidence="16">6.2.1.15</ecNumber>
        <ecNumber evidence="17">6.2.1.3</ecNumber>
    </recommendedName>
    <alternativeName>
        <fullName evidence="23">Acyl-CoA synthetase bubblegum family member 2</fullName>
    </alternativeName>
    <alternativeName>
        <fullName evidence="22">Arachidonate--CoA ligase ACSBG2</fullName>
    </alternativeName>
</protein>
<gene>
    <name evidence="30" type="primary">Acsbg2_1</name>
    <name evidence="30" type="ORF">GTO96_0003160</name>
</gene>
<evidence type="ECO:0000256" key="24">
    <source>
        <dbReference type="ARBA" id="ARBA00048666"/>
    </source>
</evidence>
<evidence type="ECO:0000313" key="30">
    <source>
        <dbReference type="EMBL" id="KAG2464091.1"/>
    </source>
</evidence>
<evidence type="ECO:0000259" key="29">
    <source>
        <dbReference type="Pfam" id="PF16546"/>
    </source>
</evidence>
<evidence type="ECO:0000256" key="17">
    <source>
        <dbReference type="ARBA" id="ARBA00026121"/>
    </source>
</evidence>
<evidence type="ECO:0000256" key="1">
    <source>
        <dbReference type="ARBA" id="ARBA00004496"/>
    </source>
</evidence>
<dbReference type="GO" id="GO:0042802">
    <property type="term" value="F:identical protein binding"/>
    <property type="evidence" value="ECO:0007669"/>
    <property type="project" value="UniProtKB-ARBA"/>
</dbReference>
<evidence type="ECO:0000256" key="15">
    <source>
        <dbReference type="ARBA" id="ARBA00024548"/>
    </source>
</evidence>
<evidence type="ECO:0000256" key="6">
    <source>
        <dbReference type="ARBA" id="ARBA00022737"/>
    </source>
</evidence>
<dbReference type="GO" id="GO:0005524">
    <property type="term" value="F:ATP binding"/>
    <property type="evidence" value="ECO:0007669"/>
    <property type="project" value="UniProtKB-KW"/>
</dbReference>